<dbReference type="EMBL" id="JABBFR010000011">
    <property type="protein sequence ID" value="MBT0724693.1"/>
    <property type="molecule type" value="Genomic_DNA"/>
</dbReference>
<dbReference type="PANTHER" id="PTHR30451">
    <property type="entry name" value="OUTER MEMBRANE USHER PROTEIN"/>
    <property type="match status" value="1"/>
</dbReference>
<dbReference type="Gene3D" id="3.10.20.410">
    <property type="match status" value="1"/>
</dbReference>
<evidence type="ECO:0000259" key="11">
    <source>
        <dbReference type="Pfam" id="PF13953"/>
    </source>
</evidence>
<evidence type="ECO:0000256" key="1">
    <source>
        <dbReference type="ARBA" id="ARBA00004571"/>
    </source>
</evidence>
<protein>
    <submittedName>
        <fullName evidence="13">Fimbrial biogenesis outer membrane usher protein</fullName>
    </submittedName>
</protein>
<comment type="similarity">
    <text evidence="2">Belongs to the fimbrial export usher family.</text>
</comment>
<keyword evidence="8" id="KW-0472">Membrane</keyword>
<dbReference type="Gene3D" id="2.60.40.2070">
    <property type="match status" value="1"/>
</dbReference>
<feature type="domain" description="PapC-like C-terminal" evidence="11">
    <location>
        <begin position="769"/>
        <end position="827"/>
    </location>
</feature>
<dbReference type="InterPro" id="IPR042186">
    <property type="entry name" value="FimD_plug_dom"/>
</dbReference>
<feature type="domain" description="PapC N-terminal" evidence="12">
    <location>
        <begin position="28"/>
        <end position="167"/>
    </location>
</feature>
<evidence type="ECO:0000256" key="9">
    <source>
        <dbReference type="ARBA" id="ARBA00023237"/>
    </source>
</evidence>
<dbReference type="Pfam" id="PF13954">
    <property type="entry name" value="PapC_N"/>
    <property type="match status" value="1"/>
</dbReference>
<dbReference type="Gene3D" id="2.60.40.2610">
    <property type="entry name" value="Outer membrane usher protein FimD, plug domain"/>
    <property type="match status" value="1"/>
</dbReference>
<name>A0ABS5T128_9GAMM</name>
<evidence type="ECO:0000256" key="6">
    <source>
        <dbReference type="ARBA" id="ARBA00022692"/>
    </source>
</evidence>
<dbReference type="Gene3D" id="2.60.40.3110">
    <property type="match status" value="1"/>
</dbReference>
<evidence type="ECO:0000256" key="2">
    <source>
        <dbReference type="ARBA" id="ARBA00008064"/>
    </source>
</evidence>
<keyword evidence="7 10" id="KW-0732">Signal</keyword>
<dbReference type="InterPro" id="IPR025885">
    <property type="entry name" value="PapC_N"/>
</dbReference>
<dbReference type="PANTHER" id="PTHR30451:SF21">
    <property type="entry name" value="FIMBRIAL USHER DOMAIN-CONTAINING PROTEIN YDET-RELATED"/>
    <property type="match status" value="1"/>
</dbReference>
<evidence type="ECO:0000313" key="13">
    <source>
        <dbReference type="EMBL" id="MBT0724693.1"/>
    </source>
</evidence>
<evidence type="ECO:0000256" key="5">
    <source>
        <dbReference type="ARBA" id="ARBA00022558"/>
    </source>
</evidence>
<dbReference type="Proteomes" id="UP000790096">
    <property type="component" value="Unassembled WGS sequence"/>
</dbReference>
<keyword evidence="4" id="KW-1134">Transmembrane beta strand</keyword>
<accession>A0ABS5T128</accession>
<dbReference type="InterPro" id="IPR025949">
    <property type="entry name" value="PapC-like_C"/>
</dbReference>
<dbReference type="InterPro" id="IPR037224">
    <property type="entry name" value="PapC_N_sf"/>
</dbReference>
<dbReference type="InterPro" id="IPR043142">
    <property type="entry name" value="PapC-like_C_sf"/>
</dbReference>
<proteinExistence type="inferred from homology"/>
<comment type="subcellular location">
    <subcellularLocation>
        <location evidence="1">Cell outer membrane</location>
        <topology evidence="1">Multi-pass membrane protein</topology>
    </subcellularLocation>
</comment>
<gene>
    <name evidence="13" type="ORF">HH682_09635</name>
</gene>
<keyword evidence="14" id="KW-1185">Reference proteome</keyword>
<sequence>MAVNNLSYLLIFTSILSGLVSTSPHAEEFNMDFVHGNGNISSVVSVTGGNSIQPGSYPFDLYLNNKKIDNLNVTFVKNKTGSAVYPCFSGDQLIQYGVNVPEAFTRQKCINVMSMFTDSKIDTDINTQKITLIIPQIHLINLPAGTVPQRLLDNGINAGFVNYNFNYSNNKYKGNNASTDNYSYLSLNNGVNLGAFRFRQNSNLTHSSLMGTHWTNIASWAETDIIPWRSRVLVGQAATSSEVFDSFQFRGAQMSSVEDMLPDSMRNYAPVVRGVANSNARVTIRQNGYLVYSTTVPPGPFAIHDVYPNRSGTLYVTVSESDGSEKHFEVPYASVANMLREGVWHYQITAGRYNDGNHGYSPDFIQSSFSRGTSYNVTPYGGVLIAENYRASVAGIGTALGSLGAVSIDGTYAQTNLASGDKKQGQSYRLLYSKSLNNLGTEFRVAGYRYSTSGYYDLSDAVQERRDWKKGYYESNYTDPNQVTNGTPTWAQENNTSVTSTSYANKKERMEVAINQSLGDYGSFYVNASQQRYWNSNAASRTVQLGYNGHWDKISYGVYWQSTKTRYNYSDNSVNVTLSIPFNFSDNTNSIIANTQLANSKQNGSSYNTGVSGTLLDDSRLSYGVSTGNGHGTSQNSSANLAYRSNIGNFSSSYSYSNDYQQASLSASGGVVLHSGGIALSQPLGNTFAIVKAKNASGTQVINSPGVVVNNSGYAIVSNVTAYRYNTISLSTDNLKAGLDIPQSSLQIVPSQGAIVRANFQTFYGLSLLIHSHLPNGGAPQIGANVYSEKGVNNGTVGTDGTVFVSGTSPGEQLTVKWGDTTAEQCYLIVPEDLSPMKAGQGYLELNATCQRTKG</sequence>
<keyword evidence="9" id="KW-0998">Cell outer membrane</keyword>
<evidence type="ECO:0000256" key="7">
    <source>
        <dbReference type="ARBA" id="ARBA00022729"/>
    </source>
</evidence>
<evidence type="ECO:0000256" key="3">
    <source>
        <dbReference type="ARBA" id="ARBA00022448"/>
    </source>
</evidence>
<feature type="chain" id="PRO_5046898159" evidence="10">
    <location>
        <begin position="27"/>
        <end position="855"/>
    </location>
</feature>
<evidence type="ECO:0000313" key="14">
    <source>
        <dbReference type="Proteomes" id="UP000790096"/>
    </source>
</evidence>
<evidence type="ECO:0000256" key="8">
    <source>
        <dbReference type="ARBA" id="ARBA00023136"/>
    </source>
</evidence>
<evidence type="ECO:0000259" key="12">
    <source>
        <dbReference type="Pfam" id="PF13954"/>
    </source>
</evidence>
<evidence type="ECO:0000256" key="10">
    <source>
        <dbReference type="SAM" id="SignalP"/>
    </source>
</evidence>
<keyword evidence="5" id="KW-1029">Fimbrium biogenesis</keyword>
<evidence type="ECO:0000256" key="4">
    <source>
        <dbReference type="ARBA" id="ARBA00022452"/>
    </source>
</evidence>
<dbReference type="InterPro" id="IPR000015">
    <property type="entry name" value="Fimb_usher"/>
</dbReference>
<reference evidence="13 14" key="1">
    <citation type="submission" date="2020-04" db="EMBL/GenBank/DDBJ databases">
        <title>Genome sequencing of Rosenbergiella species.</title>
        <authorList>
            <person name="Alvarez-Perez S."/>
            <person name="Lievens B."/>
        </authorList>
    </citation>
    <scope>NUCLEOTIDE SEQUENCE [LARGE SCALE GENOMIC DNA]</scope>
    <source>
        <strain evidence="13 14">S61</strain>
    </source>
</reference>
<dbReference type="Pfam" id="PF00577">
    <property type="entry name" value="Usher"/>
    <property type="match status" value="1"/>
</dbReference>
<dbReference type="SUPFAM" id="SSF141729">
    <property type="entry name" value="FimD N-terminal domain-like"/>
    <property type="match status" value="1"/>
</dbReference>
<organism evidence="13 14">
    <name type="scientific">Rosenbergiella gaditana</name>
    <dbReference type="NCBI Taxonomy" id="2726987"/>
    <lineage>
        <taxon>Bacteria</taxon>
        <taxon>Pseudomonadati</taxon>
        <taxon>Pseudomonadota</taxon>
        <taxon>Gammaproteobacteria</taxon>
        <taxon>Enterobacterales</taxon>
        <taxon>Erwiniaceae</taxon>
        <taxon>Rosenbergiella</taxon>
    </lineage>
</organism>
<feature type="signal peptide" evidence="10">
    <location>
        <begin position="1"/>
        <end position="26"/>
    </location>
</feature>
<dbReference type="Pfam" id="PF13953">
    <property type="entry name" value="PapC_C"/>
    <property type="match status" value="1"/>
</dbReference>
<keyword evidence="6" id="KW-0812">Transmembrane</keyword>
<comment type="caution">
    <text evidence="13">The sequence shown here is derived from an EMBL/GenBank/DDBJ whole genome shotgun (WGS) entry which is preliminary data.</text>
</comment>
<keyword evidence="3" id="KW-0813">Transport</keyword>